<feature type="transmembrane region" description="Helical" evidence="2">
    <location>
        <begin position="175"/>
        <end position="193"/>
    </location>
</feature>
<dbReference type="Proteomes" id="UP000008281">
    <property type="component" value="Unassembled WGS sequence"/>
</dbReference>
<keyword evidence="4" id="KW-1185">Reference proteome</keyword>
<keyword evidence="2" id="KW-0812">Transmembrane</keyword>
<organism evidence="4">
    <name type="scientific">Caenorhabditis remanei</name>
    <name type="common">Caenorhabditis vulgaris</name>
    <dbReference type="NCBI Taxonomy" id="31234"/>
    <lineage>
        <taxon>Eukaryota</taxon>
        <taxon>Metazoa</taxon>
        <taxon>Ecdysozoa</taxon>
        <taxon>Nematoda</taxon>
        <taxon>Chromadorea</taxon>
        <taxon>Rhabditida</taxon>
        <taxon>Rhabditina</taxon>
        <taxon>Rhabditomorpha</taxon>
        <taxon>Rhabditoidea</taxon>
        <taxon>Rhabditidae</taxon>
        <taxon>Peloderinae</taxon>
        <taxon>Caenorhabditis</taxon>
    </lineage>
</organism>
<keyword evidence="2" id="KW-0472">Membrane</keyword>
<evidence type="ECO:0000313" key="4">
    <source>
        <dbReference type="Proteomes" id="UP000008281"/>
    </source>
</evidence>
<evidence type="ECO:0000313" key="3">
    <source>
        <dbReference type="EMBL" id="EFO92749.1"/>
    </source>
</evidence>
<name>E3NTR6_CAERE</name>
<reference evidence="3" key="1">
    <citation type="submission" date="2007-07" db="EMBL/GenBank/DDBJ databases">
        <title>PCAP assembly of the Caenorhabditis remanei genome.</title>
        <authorList>
            <consortium name="The Caenorhabditis remanei Sequencing Consortium"/>
            <person name="Wilson R.K."/>
        </authorList>
    </citation>
    <scope>NUCLEOTIDE SEQUENCE [LARGE SCALE GENOMIC DNA]</scope>
    <source>
        <strain evidence="3">PB4641</strain>
    </source>
</reference>
<sequence length="195" mass="22540">MSSADRWNTLCKELLEVMRDSEAIGRHRIAPDELDNKTLEEILEVLPHVDLIISILIGAISFGEEDAYNLFQIEHQIEALERIIECLEEDLEENPGNEDRIERAIDTAETLLDCAKHSKETEKREDMLDIFWEVAEEFESLEDTDNDDTKRAPEDIEMATEPEVKGEKEDSKFNIWKTIFCISAIGVLVYFIVKH</sequence>
<dbReference type="EMBL" id="DS270278">
    <property type="protein sequence ID" value="EFO92749.1"/>
    <property type="molecule type" value="Genomic_DNA"/>
</dbReference>
<dbReference type="HOGENOM" id="CLU_1397521_0_0_1"/>
<gene>
    <name evidence="3" type="ORF">CRE_15148</name>
</gene>
<feature type="region of interest" description="Disordered" evidence="1">
    <location>
        <begin position="141"/>
        <end position="164"/>
    </location>
</feature>
<proteinExistence type="predicted"/>
<dbReference type="InParanoid" id="E3NTR6"/>
<evidence type="ECO:0000256" key="2">
    <source>
        <dbReference type="SAM" id="Phobius"/>
    </source>
</evidence>
<protein>
    <submittedName>
        <fullName evidence="3">Uncharacterized protein</fullName>
    </submittedName>
</protein>
<dbReference type="AlphaFoldDB" id="E3NTR6"/>
<keyword evidence="2" id="KW-1133">Transmembrane helix</keyword>
<evidence type="ECO:0000256" key="1">
    <source>
        <dbReference type="SAM" id="MobiDB-lite"/>
    </source>
</evidence>
<accession>E3NTR6</accession>